<sequence>MTFPLFRRRPKRQDAHQYGDGPFAVNGHQPLTRDGRLTRTDEARLYATAPSVIDHVP</sequence>
<feature type="region of interest" description="Disordered" evidence="1">
    <location>
        <begin position="1"/>
        <end position="34"/>
    </location>
</feature>
<evidence type="ECO:0000256" key="1">
    <source>
        <dbReference type="SAM" id="MobiDB-lite"/>
    </source>
</evidence>
<protein>
    <submittedName>
        <fullName evidence="2">Putative plasmid-related protein</fullName>
    </submittedName>
</protein>
<feature type="compositionally biased region" description="Basic residues" evidence="1">
    <location>
        <begin position="1"/>
        <end position="11"/>
    </location>
</feature>
<accession>E5B1R3</accession>
<dbReference type="AlphaFoldDB" id="E5B1R3"/>
<evidence type="ECO:0000313" key="2">
    <source>
        <dbReference type="EMBL" id="CBX79414.1"/>
    </source>
</evidence>
<dbReference type="EMBL" id="FR719186">
    <property type="protein sequence ID" value="CBX79414.1"/>
    <property type="molecule type" value="Genomic_DNA"/>
</dbReference>
<organism evidence="2">
    <name type="scientific">Erwinia amylovora ATCC BAA-2158</name>
    <dbReference type="NCBI Taxonomy" id="889211"/>
    <lineage>
        <taxon>Bacteria</taxon>
        <taxon>Pseudomonadati</taxon>
        <taxon>Pseudomonadota</taxon>
        <taxon>Gammaproteobacteria</taxon>
        <taxon>Enterobacterales</taxon>
        <taxon>Erwiniaceae</taxon>
        <taxon>Erwinia</taxon>
    </lineage>
</organism>
<reference evidence="2" key="1">
    <citation type="journal article" date="2011" name="J. Bacteriol.">
        <title>Genome Sequence of an Erwinia amylovora Strain with Pathogenicity Restricted to Rubus Plants.</title>
        <authorList>
            <person name="Powney R."/>
            <person name="Smits T.H."/>
            <person name="Sawbridge T."/>
            <person name="Frey B."/>
            <person name="Blom J."/>
            <person name="Frey J.E."/>
            <person name="Plummer K.M."/>
            <person name="Beer S.V."/>
            <person name="Luck J."/>
            <person name="Duffy B."/>
            <person name="Rodoni B."/>
        </authorList>
    </citation>
    <scope>NUCLEOTIDE SEQUENCE</scope>
    <source>
        <strain evidence="2">ATCC BAA-2158</strain>
    </source>
</reference>
<proteinExistence type="predicted"/>
<name>E5B1R3_ERWAM</name>
<gene>
    <name evidence="2" type="ORF">EAIL5_0594</name>
</gene>